<dbReference type="GO" id="GO:0004045">
    <property type="term" value="F:peptidyl-tRNA hydrolase activity"/>
    <property type="evidence" value="ECO:0007669"/>
    <property type="project" value="UniProtKB-EC"/>
</dbReference>
<dbReference type="EC" id="3.1.1.29" evidence="4"/>
<evidence type="ECO:0000256" key="2">
    <source>
        <dbReference type="SAM" id="MobiDB-lite"/>
    </source>
</evidence>
<dbReference type="Gene3D" id="3.30.160.20">
    <property type="match status" value="1"/>
</dbReference>
<evidence type="ECO:0000313" key="4">
    <source>
        <dbReference type="EMBL" id="QCX40736.1"/>
    </source>
</evidence>
<keyword evidence="4" id="KW-0378">Hydrolase</keyword>
<dbReference type="PANTHER" id="PTHR47814">
    <property type="entry name" value="PEPTIDYL-TRNA HYDROLASE ARFB"/>
    <property type="match status" value="1"/>
</dbReference>
<accession>A0A5B7TZX3</accession>
<dbReference type="AlphaFoldDB" id="A0A5B7TZX3"/>
<dbReference type="Proteomes" id="UP000306229">
    <property type="component" value="Chromosome"/>
</dbReference>
<proteinExistence type="inferred from homology"/>
<organism evidence="4 5">
    <name type="scientific">Aureibaculum algae</name>
    <dbReference type="NCBI Taxonomy" id="2584122"/>
    <lineage>
        <taxon>Bacteria</taxon>
        <taxon>Pseudomonadati</taxon>
        <taxon>Bacteroidota</taxon>
        <taxon>Flavobacteriia</taxon>
        <taxon>Flavobacteriales</taxon>
        <taxon>Flavobacteriaceae</taxon>
        <taxon>Aureibaculum</taxon>
    </lineage>
</organism>
<gene>
    <name evidence="4" type="ORF">FF125_20670</name>
</gene>
<reference evidence="4 5" key="1">
    <citation type="submission" date="2019-05" db="EMBL/GenBank/DDBJ databases">
        <title>Algicella ahnfeltiae gen. nov., sp. nov., a novel marine bacterium of the family Flavobacteriaceae isolated from a red alga.</title>
        <authorList>
            <person name="Nedashkovskaya O.I."/>
            <person name="Kukhlevskiy A.D."/>
            <person name="Kim S.-G."/>
            <person name="Zhukova N.V."/>
            <person name="Mikhailov V.V."/>
        </authorList>
    </citation>
    <scope>NUCLEOTIDE SEQUENCE [LARGE SCALE GENOMIC DNA]</scope>
    <source>
        <strain evidence="4 5">10Alg115</strain>
    </source>
</reference>
<dbReference type="RefSeq" id="WP_138951973.1">
    <property type="nucleotide sequence ID" value="NZ_CP040749.1"/>
</dbReference>
<feature type="domain" description="Prokaryotic-type class I peptide chain release factors" evidence="3">
    <location>
        <begin position="16"/>
        <end position="32"/>
    </location>
</feature>
<evidence type="ECO:0000259" key="3">
    <source>
        <dbReference type="PROSITE" id="PS00745"/>
    </source>
</evidence>
<dbReference type="PROSITE" id="PS00745">
    <property type="entry name" value="RF_PROK_I"/>
    <property type="match status" value="1"/>
</dbReference>
<sequence>MNTENLIKELSFKAIRSGGAGGQHVNKVSSKIELTFDVENSNELTDEQKQLLLNKIANRLTKENVLILFCDESRSQHKNKEIAIKRFLEVIKNGLKKVKPRKATKPSKSAIRKRLKSKKKLSQKKTNRQKPDLEL</sequence>
<dbReference type="InterPro" id="IPR045853">
    <property type="entry name" value="Pep_chain_release_fac_I_sf"/>
</dbReference>
<evidence type="ECO:0000256" key="1">
    <source>
        <dbReference type="ARBA" id="ARBA00010835"/>
    </source>
</evidence>
<feature type="region of interest" description="Disordered" evidence="2">
    <location>
        <begin position="98"/>
        <end position="135"/>
    </location>
</feature>
<protein>
    <submittedName>
        <fullName evidence="4">Aminoacyl-tRNA hydrolase</fullName>
        <ecNumber evidence="4">3.1.1.29</ecNumber>
    </submittedName>
</protein>
<feature type="compositionally biased region" description="Basic residues" evidence="2">
    <location>
        <begin position="98"/>
        <end position="128"/>
    </location>
</feature>
<dbReference type="SUPFAM" id="SSF75620">
    <property type="entry name" value="Release factor"/>
    <property type="match status" value="1"/>
</dbReference>
<dbReference type="GO" id="GO:0043022">
    <property type="term" value="F:ribosome binding"/>
    <property type="evidence" value="ECO:0007669"/>
    <property type="project" value="TreeGrafter"/>
</dbReference>
<name>A0A5B7TZX3_9FLAO</name>
<dbReference type="GO" id="GO:0003747">
    <property type="term" value="F:translation release factor activity"/>
    <property type="evidence" value="ECO:0007669"/>
    <property type="project" value="InterPro"/>
</dbReference>
<dbReference type="OrthoDB" id="9815709at2"/>
<dbReference type="Pfam" id="PF00472">
    <property type="entry name" value="RF-1"/>
    <property type="match status" value="1"/>
</dbReference>
<dbReference type="KEGG" id="fbe:FF125_20670"/>
<dbReference type="GO" id="GO:0072344">
    <property type="term" value="P:rescue of stalled ribosome"/>
    <property type="evidence" value="ECO:0007669"/>
    <property type="project" value="TreeGrafter"/>
</dbReference>
<dbReference type="EMBL" id="CP040749">
    <property type="protein sequence ID" value="QCX40736.1"/>
    <property type="molecule type" value="Genomic_DNA"/>
</dbReference>
<dbReference type="PANTHER" id="PTHR47814:SF1">
    <property type="entry name" value="PEPTIDYL-TRNA HYDROLASE ARFB"/>
    <property type="match status" value="1"/>
</dbReference>
<keyword evidence="5" id="KW-1185">Reference proteome</keyword>
<comment type="similarity">
    <text evidence="1">Belongs to the prokaryotic/mitochondrial release factor family.</text>
</comment>
<evidence type="ECO:0000313" key="5">
    <source>
        <dbReference type="Proteomes" id="UP000306229"/>
    </source>
</evidence>
<dbReference type="InterPro" id="IPR000352">
    <property type="entry name" value="Pep_chain_release_fac_I"/>
</dbReference>
<dbReference type="NCBIfam" id="NF006718">
    <property type="entry name" value="PRK09256.1"/>
    <property type="match status" value="1"/>
</dbReference>